<organism evidence="2">
    <name type="scientific">Arcella intermedia</name>
    <dbReference type="NCBI Taxonomy" id="1963864"/>
    <lineage>
        <taxon>Eukaryota</taxon>
        <taxon>Amoebozoa</taxon>
        <taxon>Tubulinea</taxon>
        <taxon>Elardia</taxon>
        <taxon>Arcellinida</taxon>
        <taxon>Sphaerothecina</taxon>
        <taxon>Arcellidae</taxon>
        <taxon>Arcella</taxon>
    </lineage>
</organism>
<dbReference type="Gene3D" id="1.10.275.10">
    <property type="entry name" value="Fumarase/aspartase (N-terminal domain)"/>
    <property type="match status" value="1"/>
</dbReference>
<proteinExistence type="inferred from homology"/>
<accession>A0A6B2LIY7</accession>
<dbReference type="AlphaFoldDB" id="A0A6B2LIY7"/>
<sequence>MTPEAWKNVELSRAMVDKIAAGDAPVYGINTGFGSFSHVSIPKANLAELQHSLIVSHAAGTGPALSIERTRMLSALRINVLAKGFSGIKPSTLKTMIAMQHLVSCSCQRNHWGFGSAEPLGSRIDWRRQIVESKYWHLRGCQEGLQGIWNRTCPGTKGRISFDQRNTVHHETLPLASTN</sequence>
<dbReference type="EMBL" id="GIBP01007986">
    <property type="protein sequence ID" value="NDV36955.1"/>
    <property type="molecule type" value="Transcribed_RNA"/>
</dbReference>
<name>A0A6B2LIY7_9EUKA</name>
<dbReference type="Pfam" id="PF00221">
    <property type="entry name" value="Lyase_aromatic"/>
    <property type="match status" value="1"/>
</dbReference>
<dbReference type="InterPro" id="IPR001106">
    <property type="entry name" value="Aromatic_Lyase"/>
</dbReference>
<dbReference type="SUPFAM" id="SSF48557">
    <property type="entry name" value="L-aspartase-like"/>
    <property type="match status" value="1"/>
</dbReference>
<dbReference type="InterPro" id="IPR008948">
    <property type="entry name" value="L-Aspartase-like"/>
</dbReference>
<protein>
    <recommendedName>
        <fullName evidence="3">Histidine ammonia-lyase</fullName>
    </recommendedName>
</protein>
<dbReference type="PANTHER" id="PTHR10362">
    <property type="entry name" value="HISTIDINE AMMONIA-LYASE"/>
    <property type="match status" value="1"/>
</dbReference>
<dbReference type="InterPro" id="IPR024083">
    <property type="entry name" value="Fumarase/histidase_N"/>
</dbReference>
<comment type="similarity">
    <text evidence="1">Belongs to the PAL/histidase family.</text>
</comment>
<evidence type="ECO:0000313" key="2">
    <source>
        <dbReference type="EMBL" id="NDV36955.1"/>
    </source>
</evidence>
<dbReference type="GO" id="GO:0003824">
    <property type="term" value="F:catalytic activity"/>
    <property type="evidence" value="ECO:0007669"/>
    <property type="project" value="InterPro"/>
</dbReference>
<reference evidence="2" key="1">
    <citation type="journal article" date="2020" name="J. Eukaryot. Microbiol.">
        <title>De novo Sequencing, Assembly and Annotation of the Transcriptome for the Free-Living Testate Amoeba Arcella intermedia.</title>
        <authorList>
            <person name="Ribeiro G.M."/>
            <person name="Porfirio-Sousa A.L."/>
            <person name="Maurer-Alcala X.X."/>
            <person name="Katz L.A."/>
            <person name="Lahr D.J.G."/>
        </authorList>
    </citation>
    <scope>NUCLEOTIDE SEQUENCE</scope>
</reference>
<evidence type="ECO:0008006" key="3">
    <source>
        <dbReference type="Google" id="ProtNLM"/>
    </source>
</evidence>
<evidence type="ECO:0000256" key="1">
    <source>
        <dbReference type="ARBA" id="ARBA00007238"/>
    </source>
</evidence>